<evidence type="ECO:0000313" key="1">
    <source>
        <dbReference type="EMBL" id="ETO08957.1"/>
    </source>
</evidence>
<keyword evidence="2" id="KW-1185">Reference proteome</keyword>
<accession>X6M671</accession>
<comment type="caution">
    <text evidence="1">The sequence shown here is derived from an EMBL/GenBank/DDBJ whole genome shotgun (WGS) entry which is preliminary data.</text>
</comment>
<dbReference type="Proteomes" id="UP000023152">
    <property type="component" value="Unassembled WGS sequence"/>
</dbReference>
<sequence length="146" mass="16656">MPQSNKSPFAADEILLSLDFDCIVILEVHFQILELEVNDLTFNINICRNCVGNTINGITTNIRSEIEAMRLALEYVSNFTYYIVECPTRQATNLKKNKFEKKTVFVTSQNSGKKVPTTKGKDNLSKYIIPWQNSKKQKFQSAKGNK</sequence>
<evidence type="ECO:0000313" key="2">
    <source>
        <dbReference type="Proteomes" id="UP000023152"/>
    </source>
</evidence>
<dbReference type="EMBL" id="ASPP01024515">
    <property type="protein sequence ID" value="ETO08957.1"/>
    <property type="molecule type" value="Genomic_DNA"/>
</dbReference>
<gene>
    <name evidence="1" type="ORF">RFI_28430</name>
</gene>
<name>X6M671_RETFI</name>
<organism evidence="1 2">
    <name type="scientific">Reticulomyxa filosa</name>
    <dbReference type="NCBI Taxonomy" id="46433"/>
    <lineage>
        <taxon>Eukaryota</taxon>
        <taxon>Sar</taxon>
        <taxon>Rhizaria</taxon>
        <taxon>Retaria</taxon>
        <taxon>Foraminifera</taxon>
        <taxon>Monothalamids</taxon>
        <taxon>Reticulomyxidae</taxon>
        <taxon>Reticulomyxa</taxon>
    </lineage>
</organism>
<proteinExistence type="predicted"/>
<protein>
    <submittedName>
        <fullName evidence="1">Uncharacterized protein</fullName>
    </submittedName>
</protein>
<dbReference type="AlphaFoldDB" id="X6M671"/>
<reference evidence="1 2" key="1">
    <citation type="journal article" date="2013" name="Curr. Biol.">
        <title>The Genome of the Foraminiferan Reticulomyxa filosa.</title>
        <authorList>
            <person name="Glockner G."/>
            <person name="Hulsmann N."/>
            <person name="Schleicher M."/>
            <person name="Noegel A.A."/>
            <person name="Eichinger L."/>
            <person name="Gallinger C."/>
            <person name="Pawlowski J."/>
            <person name="Sierra R."/>
            <person name="Euteneuer U."/>
            <person name="Pillet L."/>
            <person name="Moustafa A."/>
            <person name="Platzer M."/>
            <person name="Groth M."/>
            <person name="Szafranski K."/>
            <person name="Schliwa M."/>
        </authorList>
    </citation>
    <scope>NUCLEOTIDE SEQUENCE [LARGE SCALE GENOMIC DNA]</scope>
</reference>